<comment type="caution">
    <text evidence="2">The sequence shown here is derived from an EMBL/GenBank/DDBJ whole genome shotgun (WGS) entry which is preliminary data.</text>
</comment>
<organism evidence="2 3">
    <name type="scientific">Caerostris extrusa</name>
    <name type="common">Bark spider</name>
    <name type="synonym">Caerostris bankana</name>
    <dbReference type="NCBI Taxonomy" id="172846"/>
    <lineage>
        <taxon>Eukaryota</taxon>
        <taxon>Metazoa</taxon>
        <taxon>Ecdysozoa</taxon>
        <taxon>Arthropoda</taxon>
        <taxon>Chelicerata</taxon>
        <taxon>Arachnida</taxon>
        <taxon>Araneae</taxon>
        <taxon>Araneomorphae</taxon>
        <taxon>Entelegynae</taxon>
        <taxon>Araneoidea</taxon>
        <taxon>Araneidae</taxon>
        <taxon>Caerostris</taxon>
    </lineage>
</organism>
<reference evidence="2 3" key="1">
    <citation type="submission" date="2021-06" db="EMBL/GenBank/DDBJ databases">
        <title>Caerostris extrusa draft genome.</title>
        <authorList>
            <person name="Kono N."/>
            <person name="Arakawa K."/>
        </authorList>
    </citation>
    <scope>NUCLEOTIDE SEQUENCE [LARGE SCALE GENOMIC DNA]</scope>
</reference>
<accession>A0AAV4XIZ2</accession>
<evidence type="ECO:0008006" key="4">
    <source>
        <dbReference type="Google" id="ProtNLM"/>
    </source>
</evidence>
<gene>
    <name evidence="2" type="ORF">CEXT_410021</name>
</gene>
<sequence length="75" mass="8351">MGSAVVLLWPRFVLLPVRSVRGGCSKGDGGWFRRWIFQIPWQFDPGSAFGNDVHCGRARLLAVRGPVWSVPVTVK</sequence>
<dbReference type="Proteomes" id="UP001054945">
    <property type="component" value="Unassembled WGS sequence"/>
</dbReference>
<evidence type="ECO:0000313" key="3">
    <source>
        <dbReference type="Proteomes" id="UP001054945"/>
    </source>
</evidence>
<protein>
    <recommendedName>
        <fullName evidence="4">Secreted protein</fullName>
    </recommendedName>
</protein>
<keyword evidence="3" id="KW-1185">Reference proteome</keyword>
<evidence type="ECO:0000313" key="2">
    <source>
        <dbReference type="EMBL" id="GIY95122.1"/>
    </source>
</evidence>
<feature type="signal peptide" evidence="1">
    <location>
        <begin position="1"/>
        <end position="19"/>
    </location>
</feature>
<dbReference type="EMBL" id="BPLR01000483">
    <property type="protein sequence ID" value="GIY95122.1"/>
    <property type="molecule type" value="Genomic_DNA"/>
</dbReference>
<feature type="chain" id="PRO_5043450376" description="Secreted protein" evidence="1">
    <location>
        <begin position="20"/>
        <end position="75"/>
    </location>
</feature>
<keyword evidence="1" id="KW-0732">Signal</keyword>
<proteinExistence type="predicted"/>
<dbReference type="AlphaFoldDB" id="A0AAV4XIZ2"/>
<name>A0AAV4XIZ2_CAEEX</name>
<evidence type="ECO:0000256" key="1">
    <source>
        <dbReference type="SAM" id="SignalP"/>
    </source>
</evidence>